<dbReference type="GO" id="GO:0008745">
    <property type="term" value="F:N-acetylmuramoyl-L-alanine amidase activity"/>
    <property type="evidence" value="ECO:0007669"/>
    <property type="project" value="UniProtKB-EC"/>
</dbReference>
<dbReference type="CDD" id="cd02696">
    <property type="entry name" value="MurNAc-LAA"/>
    <property type="match status" value="1"/>
</dbReference>
<evidence type="ECO:0000256" key="3">
    <source>
        <dbReference type="ARBA" id="ARBA00022801"/>
    </source>
</evidence>
<dbReference type="EC" id="3.5.1.28" evidence="2"/>
<dbReference type="Gene3D" id="3.40.630.40">
    <property type="entry name" value="Zn-dependent exopeptidases"/>
    <property type="match status" value="1"/>
</dbReference>
<comment type="catalytic activity">
    <reaction evidence="1">
        <text>Hydrolyzes the link between N-acetylmuramoyl residues and L-amino acid residues in certain cell-wall glycopeptides.</text>
        <dbReference type="EC" id="3.5.1.28"/>
    </reaction>
</comment>
<dbReference type="PANTHER" id="PTHR30404:SF0">
    <property type="entry name" value="N-ACETYLMURAMOYL-L-ALANINE AMIDASE AMIC"/>
    <property type="match status" value="1"/>
</dbReference>
<dbReference type="PANTHER" id="PTHR30404">
    <property type="entry name" value="N-ACETYLMURAMOYL-L-ALANINE AMIDASE"/>
    <property type="match status" value="1"/>
</dbReference>
<dbReference type="SUPFAM" id="SSF53187">
    <property type="entry name" value="Zn-dependent exopeptidases"/>
    <property type="match status" value="1"/>
</dbReference>
<dbReference type="Proteomes" id="UP000244898">
    <property type="component" value="Unassembled WGS sequence"/>
</dbReference>
<dbReference type="EMBL" id="ONZG01000015">
    <property type="protein sequence ID" value="SPJ31004.1"/>
    <property type="molecule type" value="Genomic_DNA"/>
</dbReference>
<evidence type="ECO:0000256" key="4">
    <source>
        <dbReference type="SAM" id="MobiDB-lite"/>
    </source>
</evidence>
<dbReference type="AlphaFoldDB" id="A0A2R8CEW8"/>
<dbReference type="GO" id="GO:0030288">
    <property type="term" value="C:outer membrane-bounded periplasmic space"/>
    <property type="evidence" value="ECO:0007669"/>
    <property type="project" value="TreeGrafter"/>
</dbReference>
<evidence type="ECO:0000256" key="2">
    <source>
        <dbReference type="ARBA" id="ARBA00011901"/>
    </source>
</evidence>
<gene>
    <name evidence="7" type="primary">amiC_5</name>
    <name evidence="7" type="ORF">TRM7615_04541</name>
</gene>
<evidence type="ECO:0000256" key="5">
    <source>
        <dbReference type="SAM" id="SignalP"/>
    </source>
</evidence>
<evidence type="ECO:0000313" key="8">
    <source>
        <dbReference type="Proteomes" id="UP000244898"/>
    </source>
</evidence>
<dbReference type="InterPro" id="IPR050695">
    <property type="entry name" value="N-acetylmuramoyl_amidase_3"/>
</dbReference>
<reference evidence="8" key="1">
    <citation type="submission" date="2018-03" db="EMBL/GenBank/DDBJ databases">
        <authorList>
            <person name="Rodrigo-Torres L."/>
            <person name="Arahal R. D."/>
            <person name="Lucena T."/>
        </authorList>
    </citation>
    <scope>NUCLEOTIDE SEQUENCE [LARGE SCALE GENOMIC DNA]</scope>
    <source>
        <strain evidence="8">CECT 7615</strain>
    </source>
</reference>
<dbReference type="Pfam" id="PF11741">
    <property type="entry name" value="AMIN"/>
    <property type="match status" value="1"/>
</dbReference>
<evidence type="ECO:0000259" key="6">
    <source>
        <dbReference type="SMART" id="SM00646"/>
    </source>
</evidence>
<evidence type="ECO:0000256" key="1">
    <source>
        <dbReference type="ARBA" id="ARBA00001561"/>
    </source>
</evidence>
<keyword evidence="3 7" id="KW-0378">Hydrolase</keyword>
<feature type="signal peptide" evidence="5">
    <location>
        <begin position="1"/>
        <end position="21"/>
    </location>
</feature>
<dbReference type="SMART" id="SM00646">
    <property type="entry name" value="Ami_3"/>
    <property type="match status" value="1"/>
</dbReference>
<sequence length="407" mass="44305">MMSRILTCIALLGLMVSSAVAQEFSGLARINADQSHVSDEGRKGVEVTLNLSQGVPYRLFTLTEPPRLVMDFKEVDWTGLAGDAFIRTDRISNAQFGTYVPGWSRMVLNLAGPMEVSQAGLSVNQTTGGARLAVSLSPVSAEVFAETSGAPRDARWDLPQPADVPSRPGRGADAPLRVVLDPGHGGIDPGAESGRVTEKHLMMTFARELEEILLRSEGFEVILTRTDDYFVSLEHRIALAHRAEADVFLSLHADSLAEGLAHGATVYVLSKEASDIASAKLAERHNRSDLLAGVDLSNTDDQVTDVLLDLARTETQPRTNALAHSLVEGMAQRGGPMNRRPLRSAAFSVLKAADIPSVLIEIGFLSSPRDLKNLQSPEWRVSMAEGIRNALLNWRKEDLEKRELVRQ</sequence>
<name>A0A2R8CEW8_9RHOB</name>
<keyword evidence="5" id="KW-0732">Signal</keyword>
<dbReference type="InterPro" id="IPR002508">
    <property type="entry name" value="MurNAc-LAA_cat"/>
</dbReference>
<organism evidence="7 8">
    <name type="scientific">Falsiruegeria mediterranea M17</name>
    <dbReference type="NCBI Taxonomy" id="1200281"/>
    <lineage>
        <taxon>Bacteria</taxon>
        <taxon>Pseudomonadati</taxon>
        <taxon>Pseudomonadota</taxon>
        <taxon>Alphaproteobacteria</taxon>
        <taxon>Rhodobacterales</taxon>
        <taxon>Roseobacteraceae</taxon>
        <taxon>Falsiruegeria</taxon>
    </lineage>
</organism>
<dbReference type="Pfam" id="PF01520">
    <property type="entry name" value="Amidase_3"/>
    <property type="match status" value="1"/>
</dbReference>
<feature type="region of interest" description="Disordered" evidence="4">
    <location>
        <begin position="152"/>
        <end position="172"/>
    </location>
</feature>
<feature type="domain" description="MurNAc-LAA" evidence="6">
    <location>
        <begin position="237"/>
        <end position="392"/>
    </location>
</feature>
<protein>
    <recommendedName>
        <fullName evidence="2">N-acetylmuramoyl-L-alanine amidase</fullName>
        <ecNumber evidence="2">3.5.1.28</ecNumber>
    </recommendedName>
</protein>
<dbReference type="InterPro" id="IPR021731">
    <property type="entry name" value="AMIN_dom"/>
</dbReference>
<dbReference type="Gene3D" id="2.60.40.3500">
    <property type="match status" value="1"/>
</dbReference>
<keyword evidence="8" id="KW-1185">Reference proteome</keyword>
<evidence type="ECO:0000313" key="7">
    <source>
        <dbReference type="EMBL" id="SPJ31004.1"/>
    </source>
</evidence>
<accession>A0A2R8CEW8</accession>
<proteinExistence type="predicted"/>
<feature type="chain" id="PRO_5015345027" description="N-acetylmuramoyl-L-alanine amidase" evidence="5">
    <location>
        <begin position="22"/>
        <end position="407"/>
    </location>
</feature>
<dbReference type="GO" id="GO:0009253">
    <property type="term" value="P:peptidoglycan catabolic process"/>
    <property type="evidence" value="ECO:0007669"/>
    <property type="project" value="InterPro"/>
</dbReference>